<evidence type="ECO:0000256" key="1">
    <source>
        <dbReference type="SAM" id="SignalP"/>
    </source>
</evidence>
<feature type="chain" id="PRO_5031202895" evidence="1">
    <location>
        <begin position="20"/>
        <end position="425"/>
    </location>
</feature>
<evidence type="ECO:0000313" key="2">
    <source>
        <dbReference type="EMBL" id="CAE0362085.1"/>
    </source>
</evidence>
<protein>
    <submittedName>
        <fullName evidence="2">Uncharacterized protein</fullName>
    </submittedName>
</protein>
<accession>A0A7S3JQY3</accession>
<dbReference type="AlphaFoldDB" id="A0A7S3JQY3"/>
<proteinExistence type="predicted"/>
<reference evidence="2" key="1">
    <citation type="submission" date="2021-01" db="EMBL/GenBank/DDBJ databases">
        <authorList>
            <person name="Corre E."/>
            <person name="Pelletier E."/>
            <person name="Niang G."/>
            <person name="Scheremetjew M."/>
            <person name="Finn R."/>
            <person name="Kale V."/>
            <person name="Holt S."/>
            <person name="Cochrane G."/>
            <person name="Meng A."/>
            <person name="Brown T."/>
            <person name="Cohen L."/>
        </authorList>
    </citation>
    <scope>NUCLEOTIDE SEQUENCE</scope>
    <source>
        <strain evidence="2">CCMP1510</strain>
    </source>
</reference>
<keyword evidence="1" id="KW-0732">Signal</keyword>
<gene>
    <name evidence="2" type="ORF">ALAG00032_LOCUS2826</name>
</gene>
<organism evidence="2">
    <name type="scientific">Aureoumbra lagunensis</name>
    <dbReference type="NCBI Taxonomy" id="44058"/>
    <lineage>
        <taxon>Eukaryota</taxon>
        <taxon>Sar</taxon>
        <taxon>Stramenopiles</taxon>
        <taxon>Ochrophyta</taxon>
        <taxon>Pelagophyceae</taxon>
        <taxon>Pelagomonadales</taxon>
        <taxon>Aureoumbra</taxon>
    </lineage>
</organism>
<name>A0A7S3JQY3_9STRA</name>
<sequence>MMFSMKILLSLIVVTTVWGYKKKDDESSRRQGLRALKEDKTHWIKTKELVQKGRRLIAGSGSCVPDQLNTNGCDADTIIAAVAEAVPGCDELDNDESRSALNEACNAIKAAQDDERTFNLATGRSPRLSPLISDEEELSIYYMGGGELNLKRDNENDKLQNIARKINQVYTQFAQDERIAYPRTVQFHQDDTYTDTDPDLVYPNCAHNVLMCCFSSDRQANDDNGNCAEPYDENCVDADPADNTDICYADHSRLPIADRVAAGLSIFKDEEEGDTHCHGMVWSDDIYEDQARYAGNNLFYISMYDHLYTRGYVENIPGAPMCGCLEYMPTVSRSDCTEMDVTETFSLEFDCGEIVGGRRTSLAIAFNACDGDPNNNDDNNDLESEIASYYDGEFPDELRQYITGPTNNDQANSNCQAAIDTALAA</sequence>
<feature type="signal peptide" evidence="1">
    <location>
        <begin position="1"/>
        <end position="19"/>
    </location>
</feature>
<dbReference type="EMBL" id="HBIJ01003982">
    <property type="protein sequence ID" value="CAE0362085.1"/>
    <property type="molecule type" value="Transcribed_RNA"/>
</dbReference>